<dbReference type="InterPro" id="IPR045860">
    <property type="entry name" value="Snake_toxin-like_sf"/>
</dbReference>
<evidence type="ECO:0000256" key="3">
    <source>
        <dbReference type="SAM" id="Phobius"/>
    </source>
</evidence>
<evidence type="ECO:0000256" key="4">
    <source>
        <dbReference type="SAM" id="SignalP"/>
    </source>
</evidence>
<name>A0AA39IM01_9BILA</name>
<evidence type="ECO:0000256" key="2">
    <source>
        <dbReference type="ARBA" id="ARBA00023180"/>
    </source>
</evidence>
<dbReference type="Proteomes" id="UP001175271">
    <property type="component" value="Unassembled WGS sequence"/>
</dbReference>
<accession>A0AA39IM01</accession>
<feature type="transmembrane region" description="Helical" evidence="3">
    <location>
        <begin position="108"/>
        <end position="128"/>
    </location>
</feature>
<dbReference type="InterPro" id="IPR031424">
    <property type="entry name" value="QVR-like"/>
</dbReference>
<evidence type="ECO:0000313" key="5">
    <source>
        <dbReference type="EMBL" id="KAK0425712.1"/>
    </source>
</evidence>
<dbReference type="Pfam" id="PF17064">
    <property type="entry name" value="QVR"/>
    <property type="match status" value="1"/>
</dbReference>
<proteinExistence type="predicted"/>
<dbReference type="AlphaFoldDB" id="A0AA39IM01"/>
<sequence>MQFAAAVTLLCFVAAASALQCFTCNSKQHPECNSHYERHLKACQPLSFGKFANKEAIGCRKIEQDINGEISIVRECAYTGEKFDGKKISGTSGVTLYLYQCSGDRCNAAPALSTSLAVAILATVALLWRF</sequence>
<keyword evidence="1 4" id="KW-0732">Signal</keyword>
<gene>
    <name evidence="5" type="ORF">QR680_009334</name>
</gene>
<evidence type="ECO:0000256" key="1">
    <source>
        <dbReference type="ARBA" id="ARBA00022729"/>
    </source>
</evidence>
<keyword evidence="3" id="KW-0812">Transmembrane</keyword>
<dbReference type="InterPro" id="IPR050975">
    <property type="entry name" value="Sleep_regulator"/>
</dbReference>
<keyword evidence="2" id="KW-0325">Glycoprotein</keyword>
<dbReference type="SUPFAM" id="SSF57302">
    <property type="entry name" value="Snake toxin-like"/>
    <property type="match status" value="1"/>
</dbReference>
<feature type="chain" id="PRO_5041248099" description="Protein sleepless" evidence="4">
    <location>
        <begin position="19"/>
        <end position="130"/>
    </location>
</feature>
<feature type="signal peptide" evidence="4">
    <location>
        <begin position="1"/>
        <end position="18"/>
    </location>
</feature>
<reference evidence="5" key="1">
    <citation type="submission" date="2023-06" db="EMBL/GenBank/DDBJ databases">
        <title>Genomic analysis of the entomopathogenic nematode Steinernema hermaphroditum.</title>
        <authorList>
            <person name="Schwarz E.M."/>
            <person name="Heppert J.K."/>
            <person name="Baniya A."/>
            <person name="Schwartz H.T."/>
            <person name="Tan C.-H."/>
            <person name="Antoshechkin I."/>
            <person name="Sternberg P.W."/>
            <person name="Goodrich-Blair H."/>
            <person name="Dillman A.R."/>
        </authorList>
    </citation>
    <scope>NUCLEOTIDE SEQUENCE</scope>
    <source>
        <strain evidence="5">PS9179</strain>
        <tissue evidence="5">Whole animal</tissue>
    </source>
</reference>
<keyword evidence="3" id="KW-0472">Membrane</keyword>
<comment type="caution">
    <text evidence="5">The sequence shown here is derived from an EMBL/GenBank/DDBJ whole genome shotgun (WGS) entry which is preliminary data.</text>
</comment>
<dbReference type="PANTHER" id="PTHR33562:SF2">
    <property type="entry name" value="PROTEIN QUIVER"/>
    <property type="match status" value="1"/>
</dbReference>
<organism evidence="5 6">
    <name type="scientific">Steinernema hermaphroditum</name>
    <dbReference type="NCBI Taxonomy" id="289476"/>
    <lineage>
        <taxon>Eukaryota</taxon>
        <taxon>Metazoa</taxon>
        <taxon>Ecdysozoa</taxon>
        <taxon>Nematoda</taxon>
        <taxon>Chromadorea</taxon>
        <taxon>Rhabditida</taxon>
        <taxon>Tylenchina</taxon>
        <taxon>Panagrolaimomorpha</taxon>
        <taxon>Strongyloidoidea</taxon>
        <taxon>Steinernematidae</taxon>
        <taxon>Steinernema</taxon>
    </lineage>
</organism>
<evidence type="ECO:0008006" key="7">
    <source>
        <dbReference type="Google" id="ProtNLM"/>
    </source>
</evidence>
<dbReference type="EMBL" id="JAUCMV010000001">
    <property type="protein sequence ID" value="KAK0425712.1"/>
    <property type="molecule type" value="Genomic_DNA"/>
</dbReference>
<protein>
    <recommendedName>
        <fullName evidence="7">Protein sleepless</fullName>
    </recommendedName>
</protein>
<dbReference type="GO" id="GO:0030431">
    <property type="term" value="P:sleep"/>
    <property type="evidence" value="ECO:0007669"/>
    <property type="project" value="InterPro"/>
</dbReference>
<evidence type="ECO:0000313" key="6">
    <source>
        <dbReference type="Proteomes" id="UP001175271"/>
    </source>
</evidence>
<keyword evidence="6" id="KW-1185">Reference proteome</keyword>
<dbReference type="GO" id="GO:0032222">
    <property type="term" value="P:regulation of synaptic transmission, cholinergic"/>
    <property type="evidence" value="ECO:0007669"/>
    <property type="project" value="InterPro"/>
</dbReference>
<keyword evidence="3" id="KW-1133">Transmembrane helix</keyword>
<dbReference type="PANTHER" id="PTHR33562">
    <property type="entry name" value="ATILLA, ISOFORM B-RELATED-RELATED"/>
    <property type="match status" value="1"/>
</dbReference>